<keyword evidence="1" id="KW-0472">Membrane</keyword>
<organism evidence="2 3">
    <name type="scientific">Gossypium anomalum</name>
    <dbReference type="NCBI Taxonomy" id="47600"/>
    <lineage>
        <taxon>Eukaryota</taxon>
        <taxon>Viridiplantae</taxon>
        <taxon>Streptophyta</taxon>
        <taxon>Embryophyta</taxon>
        <taxon>Tracheophyta</taxon>
        <taxon>Spermatophyta</taxon>
        <taxon>Magnoliopsida</taxon>
        <taxon>eudicotyledons</taxon>
        <taxon>Gunneridae</taxon>
        <taxon>Pentapetalae</taxon>
        <taxon>rosids</taxon>
        <taxon>malvids</taxon>
        <taxon>Malvales</taxon>
        <taxon>Malvaceae</taxon>
        <taxon>Malvoideae</taxon>
        <taxon>Gossypium</taxon>
    </lineage>
</organism>
<keyword evidence="1" id="KW-1133">Transmembrane helix</keyword>
<dbReference type="EMBL" id="JAHUZN010000003">
    <property type="protein sequence ID" value="KAG8499623.1"/>
    <property type="molecule type" value="Genomic_DNA"/>
</dbReference>
<evidence type="ECO:0000313" key="3">
    <source>
        <dbReference type="Proteomes" id="UP000701853"/>
    </source>
</evidence>
<comment type="caution">
    <text evidence="2">The sequence shown here is derived from an EMBL/GenBank/DDBJ whole genome shotgun (WGS) entry which is preliminary data.</text>
</comment>
<protein>
    <submittedName>
        <fullName evidence="2">Uncharacterized protein</fullName>
    </submittedName>
</protein>
<reference evidence="2 3" key="1">
    <citation type="journal article" date="2021" name="bioRxiv">
        <title>The Gossypium anomalum genome as a resource for cotton improvement and evolutionary analysis of hybrid incompatibility.</title>
        <authorList>
            <person name="Grover C.E."/>
            <person name="Yuan D."/>
            <person name="Arick M.A."/>
            <person name="Miller E.R."/>
            <person name="Hu G."/>
            <person name="Peterson D.G."/>
            <person name="Wendel J.F."/>
            <person name="Udall J.A."/>
        </authorList>
    </citation>
    <scope>NUCLEOTIDE SEQUENCE [LARGE SCALE GENOMIC DNA]</scope>
    <source>
        <strain evidence="2">JFW-Udall</strain>
        <tissue evidence="2">Leaf</tissue>
    </source>
</reference>
<keyword evidence="3" id="KW-1185">Reference proteome</keyword>
<proteinExistence type="predicted"/>
<name>A0A8J5YZH4_9ROSI</name>
<accession>A0A8J5YZH4</accession>
<keyword evidence="1" id="KW-0812">Transmembrane</keyword>
<feature type="transmembrane region" description="Helical" evidence="1">
    <location>
        <begin position="36"/>
        <end position="62"/>
    </location>
</feature>
<dbReference type="Proteomes" id="UP000701853">
    <property type="component" value="Chromosome 3"/>
</dbReference>
<dbReference type="AlphaFoldDB" id="A0A8J5YZH4"/>
<gene>
    <name evidence="2" type="ORF">CXB51_006210</name>
</gene>
<evidence type="ECO:0000313" key="2">
    <source>
        <dbReference type="EMBL" id="KAG8499623.1"/>
    </source>
</evidence>
<evidence type="ECO:0000256" key="1">
    <source>
        <dbReference type="SAM" id="Phobius"/>
    </source>
</evidence>
<sequence length="92" mass="10642">MYLTSNTYQIARVQDALLTACKLANVFLVKYYFKDLLISIFCFLKYAYICFICSGIAVSMVMKYADNIVKVRYDPKFHVSQSLICLHLHPSL</sequence>